<gene>
    <name evidence="2" type="ORF">SCY_5142</name>
</gene>
<dbReference type="AlphaFoldDB" id="A6ZNS4"/>
<keyword evidence="1" id="KW-0812">Transmembrane</keyword>
<evidence type="ECO:0000256" key="1">
    <source>
        <dbReference type="SAM" id="Phobius"/>
    </source>
</evidence>
<evidence type="ECO:0000313" key="2">
    <source>
        <dbReference type="EMBL" id="EDN63939.1"/>
    </source>
</evidence>
<dbReference type="Proteomes" id="UP000007060">
    <property type="component" value="Unassembled WGS sequence"/>
</dbReference>
<feature type="transmembrane region" description="Helical" evidence="1">
    <location>
        <begin position="30"/>
        <end position="51"/>
    </location>
</feature>
<organism evidence="2 3">
    <name type="scientific">Saccharomyces cerevisiae (strain YJM789)</name>
    <name type="common">Baker's yeast</name>
    <dbReference type="NCBI Taxonomy" id="307796"/>
    <lineage>
        <taxon>Eukaryota</taxon>
        <taxon>Fungi</taxon>
        <taxon>Dikarya</taxon>
        <taxon>Ascomycota</taxon>
        <taxon>Saccharomycotina</taxon>
        <taxon>Saccharomycetes</taxon>
        <taxon>Saccharomycetales</taxon>
        <taxon>Saccharomycetaceae</taxon>
        <taxon>Saccharomyces</taxon>
    </lineage>
</organism>
<reference evidence="2 3" key="1">
    <citation type="journal article" date="2007" name="Proc. Natl. Acad. Sci. U.S.A.">
        <title>Genome sequencing and comparative analysis of Saccharomyces cerevisiae strain YJM789.</title>
        <authorList>
            <person name="Wei W."/>
            <person name="McCusker J.H."/>
            <person name="Hyman R.W."/>
            <person name="Jones T."/>
            <person name="Ning Y."/>
            <person name="Cao Z."/>
            <person name="Gu Z."/>
            <person name="Bruno D."/>
            <person name="Miranda M."/>
            <person name="Nguyen M."/>
            <person name="Wilhelmy J."/>
            <person name="Komp C."/>
            <person name="Tamse R."/>
            <person name="Wang X."/>
            <person name="Jia P."/>
            <person name="Luedi P."/>
            <person name="Oefner P.J."/>
            <person name="David L."/>
            <person name="Dietrich F.S."/>
            <person name="Li Y."/>
            <person name="Davis R.W."/>
            <person name="Steinmetz L.M."/>
        </authorList>
    </citation>
    <scope>NUCLEOTIDE SEQUENCE [LARGE SCALE GENOMIC DNA]</scope>
    <source>
        <strain evidence="2 3">YJM789</strain>
    </source>
</reference>
<accession>A6ZNS4</accession>
<dbReference type="EMBL" id="AAFW02000030">
    <property type="protein sequence ID" value="EDN63939.1"/>
    <property type="molecule type" value="Genomic_DNA"/>
</dbReference>
<keyword evidence="1" id="KW-0472">Membrane</keyword>
<protein>
    <submittedName>
        <fullName evidence="2">Conserved protein</fullName>
    </submittedName>
</protein>
<keyword evidence="1" id="KW-1133">Transmembrane helix</keyword>
<dbReference type="HOGENOM" id="CLU_3070474_0_0_1"/>
<proteinExistence type="predicted"/>
<name>A6ZNS4_YEAS7</name>
<evidence type="ECO:0000313" key="3">
    <source>
        <dbReference type="Proteomes" id="UP000007060"/>
    </source>
</evidence>
<comment type="caution">
    <text evidence="2">The sequence shown here is derived from an EMBL/GenBank/DDBJ whole genome shotgun (WGS) entry which is preliminary data.</text>
</comment>
<sequence length="60" mass="6975">MILALGGFLTNRKTKHARGPGFNSQLAPFIFNYLFPIGRVTEFFIFFKALLFCKQRNFTK</sequence>